<dbReference type="InterPro" id="IPR042128">
    <property type="entry name" value="NuoE_dom"/>
</dbReference>
<comment type="cofactor">
    <cofactor evidence="6">
        <name>[2Fe-2S] cluster</name>
        <dbReference type="ChEBI" id="CHEBI:190135"/>
    </cofactor>
</comment>
<evidence type="ECO:0000256" key="5">
    <source>
        <dbReference type="ARBA" id="ARBA00023014"/>
    </source>
</evidence>
<keyword evidence="4" id="KW-0408">Iron</keyword>
<organism evidence="8 9">
    <name type="scientific">Candidatus Thermochlorobacter aerophilus</name>
    <dbReference type="NCBI Taxonomy" id="1868324"/>
    <lineage>
        <taxon>Bacteria</taxon>
        <taxon>Pseudomonadati</taxon>
        <taxon>Chlorobiota</taxon>
        <taxon>Chlorobiia</taxon>
        <taxon>Chlorobiales</taxon>
        <taxon>Candidatus Thermochlorobacteriaceae</taxon>
        <taxon>Candidatus Thermochlorobacter</taxon>
    </lineage>
</organism>
<dbReference type="InterPro" id="IPR002023">
    <property type="entry name" value="NuoE-like"/>
</dbReference>
<dbReference type="NCBIfam" id="TIGR01958">
    <property type="entry name" value="nuoE_fam"/>
    <property type="match status" value="1"/>
</dbReference>
<name>A0A395M0F9_9BACT</name>
<evidence type="ECO:0000256" key="1">
    <source>
        <dbReference type="ARBA" id="ARBA00010643"/>
    </source>
</evidence>
<dbReference type="GO" id="GO:0046872">
    <property type="term" value="F:metal ion binding"/>
    <property type="evidence" value="ECO:0007669"/>
    <property type="project" value="UniProtKB-KW"/>
</dbReference>
<dbReference type="Gene3D" id="1.10.10.1590">
    <property type="entry name" value="NADH-quinone oxidoreductase subunit E"/>
    <property type="match status" value="1"/>
</dbReference>
<feature type="compositionally biased region" description="Basic and acidic residues" evidence="7">
    <location>
        <begin position="1"/>
        <end position="14"/>
    </location>
</feature>
<proteinExistence type="inferred from homology"/>
<dbReference type="PANTHER" id="PTHR10371">
    <property type="entry name" value="NADH DEHYDROGENASE UBIQUINONE FLAVOPROTEIN 2, MITOCHONDRIAL"/>
    <property type="match status" value="1"/>
</dbReference>
<keyword evidence="3" id="KW-0479">Metal-binding</keyword>
<dbReference type="Proteomes" id="UP000266389">
    <property type="component" value="Unassembled WGS sequence"/>
</dbReference>
<dbReference type="EMBL" id="PHFL01000045">
    <property type="protein sequence ID" value="RFM24246.1"/>
    <property type="molecule type" value="Genomic_DNA"/>
</dbReference>
<feature type="region of interest" description="Disordered" evidence="7">
    <location>
        <begin position="1"/>
        <end position="28"/>
    </location>
</feature>
<dbReference type="Pfam" id="PF01257">
    <property type="entry name" value="2Fe-2S_thioredx"/>
    <property type="match status" value="1"/>
</dbReference>
<dbReference type="FunFam" id="1.10.10.1590:FF:000001">
    <property type="entry name" value="NADH-quinone oxidoreductase subunit E"/>
    <property type="match status" value="1"/>
</dbReference>
<dbReference type="PANTHER" id="PTHR10371:SF3">
    <property type="entry name" value="NADH DEHYDROGENASE [UBIQUINONE] FLAVOPROTEIN 2, MITOCHONDRIAL"/>
    <property type="match status" value="1"/>
</dbReference>
<dbReference type="Gene3D" id="3.40.30.10">
    <property type="entry name" value="Glutaredoxin"/>
    <property type="match status" value="1"/>
</dbReference>
<dbReference type="InterPro" id="IPR041921">
    <property type="entry name" value="NuoE_N"/>
</dbReference>
<dbReference type="PROSITE" id="PS01099">
    <property type="entry name" value="COMPLEX1_24K"/>
    <property type="match status" value="1"/>
</dbReference>
<keyword evidence="5" id="KW-0411">Iron-sulfur</keyword>
<evidence type="ECO:0000313" key="9">
    <source>
        <dbReference type="Proteomes" id="UP000266389"/>
    </source>
</evidence>
<sequence>MSVQENGHHHDGKQQRFPPGTHGDSLEHPTGIQEFHLLHAEDPSKIFFTEEDKKKIQEFVSRYPAKESAVMPALWYAQEKFGWLSIEAINLVADTIPMPRADVQGVASFYTMYWKKPMGKTHLAICTNISCMLCGAYELYNYIKKTYGIGNGDVTPDGLLSLEEAECLGSCGTAPVMQVNNYEYIENLSLEKLKDFLKSRGL</sequence>
<dbReference type="SUPFAM" id="SSF52833">
    <property type="entry name" value="Thioredoxin-like"/>
    <property type="match status" value="1"/>
</dbReference>
<accession>A0A395M0F9</accession>
<evidence type="ECO:0000313" key="8">
    <source>
        <dbReference type="EMBL" id="RFM24246.1"/>
    </source>
</evidence>
<dbReference type="AlphaFoldDB" id="A0A395M0F9"/>
<keyword evidence="2" id="KW-0001">2Fe-2S</keyword>
<reference evidence="8 9" key="1">
    <citation type="journal article" date="2011" name="ISME J.">
        <title>Community ecology of hot spring cyanobacterial mats: predominant populations and their functional potential.</title>
        <authorList>
            <person name="Klatt C.G."/>
            <person name="Wood J.M."/>
            <person name="Rusch D.B."/>
            <person name="Bateson M.M."/>
            <person name="Hamamura N."/>
            <person name="Heidelberg J.F."/>
            <person name="Grossman A.R."/>
            <person name="Bhaya D."/>
            <person name="Cohan F.M."/>
            <person name="Kuhl M."/>
            <person name="Bryant D.A."/>
            <person name="Ward D.M."/>
        </authorList>
    </citation>
    <scope>NUCLEOTIDE SEQUENCE [LARGE SCALE GENOMIC DNA]</scope>
    <source>
        <strain evidence="8">OS</strain>
    </source>
</reference>
<evidence type="ECO:0000256" key="7">
    <source>
        <dbReference type="SAM" id="MobiDB-lite"/>
    </source>
</evidence>
<comment type="caution">
    <text evidence="8">The sequence shown here is derived from an EMBL/GenBank/DDBJ whole genome shotgun (WGS) entry which is preliminary data.</text>
</comment>
<evidence type="ECO:0000256" key="6">
    <source>
        <dbReference type="ARBA" id="ARBA00034078"/>
    </source>
</evidence>
<dbReference type="CDD" id="cd03064">
    <property type="entry name" value="TRX_Fd_NuoE"/>
    <property type="match status" value="1"/>
</dbReference>
<evidence type="ECO:0000256" key="4">
    <source>
        <dbReference type="ARBA" id="ARBA00023004"/>
    </source>
</evidence>
<dbReference type="InterPro" id="IPR036249">
    <property type="entry name" value="Thioredoxin-like_sf"/>
</dbReference>
<comment type="similarity">
    <text evidence="1">Belongs to the complex I 24 kDa subunit family.</text>
</comment>
<evidence type="ECO:0000256" key="3">
    <source>
        <dbReference type="ARBA" id="ARBA00022723"/>
    </source>
</evidence>
<evidence type="ECO:0000256" key="2">
    <source>
        <dbReference type="ARBA" id="ARBA00022714"/>
    </source>
</evidence>
<dbReference type="GO" id="GO:0051537">
    <property type="term" value="F:2 iron, 2 sulfur cluster binding"/>
    <property type="evidence" value="ECO:0007669"/>
    <property type="project" value="UniProtKB-KW"/>
</dbReference>
<protein>
    <submittedName>
        <fullName evidence="8">NAD(P)H-dependent oxidoreductase subunit E</fullName>
    </submittedName>
</protein>
<dbReference type="GO" id="GO:0003954">
    <property type="term" value="F:NADH dehydrogenase activity"/>
    <property type="evidence" value="ECO:0007669"/>
    <property type="project" value="TreeGrafter"/>
</dbReference>
<gene>
    <name evidence="8" type="ORF">D0433_07205</name>
</gene>